<dbReference type="InterPro" id="IPR011527">
    <property type="entry name" value="ABC1_TM_dom"/>
</dbReference>
<dbReference type="SUPFAM" id="SSF90123">
    <property type="entry name" value="ABC transporter transmembrane region"/>
    <property type="match status" value="1"/>
</dbReference>
<feature type="transmembrane region" description="Helical" evidence="7">
    <location>
        <begin position="157"/>
        <end position="176"/>
    </location>
</feature>
<dbReference type="STRING" id="1797460.A3E73_03260"/>
<dbReference type="PANTHER" id="PTHR24221:SF654">
    <property type="entry name" value="ATP-BINDING CASSETTE SUB-FAMILY B MEMBER 6"/>
    <property type="match status" value="1"/>
</dbReference>
<comment type="subcellular location">
    <subcellularLocation>
        <location evidence="1">Cell membrane</location>
        <topology evidence="1">Multi-pass membrane protein</topology>
    </subcellularLocation>
</comment>
<dbReference type="InterPro" id="IPR003439">
    <property type="entry name" value="ABC_transporter-like_ATP-bd"/>
</dbReference>
<accession>A0A1F5DKS5</accession>
<dbReference type="GO" id="GO:0005886">
    <property type="term" value="C:plasma membrane"/>
    <property type="evidence" value="ECO:0007669"/>
    <property type="project" value="UniProtKB-SubCell"/>
</dbReference>
<evidence type="ECO:0000256" key="6">
    <source>
        <dbReference type="ARBA" id="ARBA00023136"/>
    </source>
</evidence>
<protein>
    <recommendedName>
        <fullName evidence="12">Iron ABC transporter ATP-binding protein</fullName>
    </recommendedName>
</protein>
<evidence type="ECO:0000256" key="3">
    <source>
        <dbReference type="ARBA" id="ARBA00022741"/>
    </source>
</evidence>
<evidence type="ECO:0008006" key="12">
    <source>
        <dbReference type="Google" id="ProtNLM"/>
    </source>
</evidence>
<feature type="domain" description="ABC transporter" evidence="8">
    <location>
        <begin position="342"/>
        <end position="577"/>
    </location>
</feature>
<dbReference type="GO" id="GO:0005524">
    <property type="term" value="F:ATP binding"/>
    <property type="evidence" value="ECO:0007669"/>
    <property type="project" value="UniProtKB-KW"/>
</dbReference>
<feature type="transmembrane region" description="Helical" evidence="7">
    <location>
        <begin position="249"/>
        <end position="268"/>
    </location>
</feature>
<comment type="caution">
    <text evidence="10">The sequence shown here is derived from an EMBL/GenBank/DDBJ whole genome shotgun (WGS) entry which is preliminary data.</text>
</comment>
<dbReference type="InterPro" id="IPR003593">
    <property type="entry name" value="AAA+_ATPase"/>
</dbReference>
<feature type="transmembrane region" description="Helical" evidence="7">
    <location>
        <begin position="60"/>
        <end position="84"/>
    </location>
</feature>
<dbReference type="GO" id="GO:0140359">
    <property type="term" value="F:ABC-type transporter activity"/>
    <property type="evidence" value="ECO:0007669"/>
    <property type="project" value="InterPro"/>
</dbReference>
<evidence type="ECO:0000256" key="4">
    <source>
        <dbReference type="ARBA" id="ARBA00022840"/>
    </source>
</evidence>
<dbReference type="InterPro" id="IPR036640">
    <property type="entry name" value="ABC1_TM_sf"/>
</dbReference>
<evidence type="ECO:0000256" key="2">
    <source>
        <dbReference type="ARBA" id="ARBA00022692"/>
    </source>
</evidence>
<sequence length="592" mass="66883">MKNIGKIISLSKPLYRLTLGLSLLVLVMSVLQQVQPFFVKFIVDDIQKQITGQTGNLRTVSYLMLGLLAVNLVSTLLSSLSMRFGDYINSRLRRFLTEQFYSKVFTLPQKYFDSEISGKILNQLIRGIASIQDFMGMFTNFVLPAIFQSIFTVGILFYYNFSIGLLAFLIFPAYIYMSHYSTKKWGVEEVKKNQLEDISRGRISEVISNIRLVRGFMAQVSEWRLVSKTLAKVNEIYDRQSIAYHVINFVREFSLELVLVAISLITFHQTFVGKLSLGEMVLILQLINLLRQPLFAMSFILERIQQAESGSKEYFQIMDLSSEEVLNMTPLPAKKIIPTPSLRFDKVSFRYDTDGQEVLKDLSFSIPSGQTVALVGHSGAGKSTIINLILKFYRPSRGEIYLNDKPYGRLTHQQVRSHMALVFQENELFSTTIRENVSYGSGKVSNQAIIAALKKANAYDFVRELPGKLDAQIGERGVKLSGGQKQRIQIARAIMRNSPILILDEATSSLDSKSENAIQSALENLMKDKLVIIIAHRFSTIQAADKILVIDQGKLVGYGTPQELAQKRGVYSELLHYQIAGNQKLLAKYGLH</sequence>
<evidence type="ECO:0000259" key="8">
    <source>
        <dbReference type="PROSITE" id="PS50893"/>
    </source>
</evidence>
<evidence type="ECO:0000313" key="11">
    <source>
        <dbReference type="Proteomes" id="UP000176791"/>
    </source>
</evidence>
<dbReference type="PROSITE" id="PS50929">
    <property type="entry name" value="ABC_TM1F"/>
    <property type="match status" value="1"/>
</dbReference>
<feature type="domain" description="ABC transmembrane type-1" evidence="9">
    <location>
        <begin position="19"/>
        <end position="306"/>
    </location>
</feature>
<dbReference type="PROSITE" id="PS00211">
    <property type="entry name" value="ABC_TRANSPORTER_1"/>
    <property type="match status" value="1"/>
</dbReference>
<name>A0A1F5DKS5_9BACT</name>
<keyword evidence="4" id="KW-0067">ATP-binding</keyword>
<feature type="transmembrane region" description="Helical" evidence="7">
    <location>
        <begin position="134"/>
        <end position="151"/>
    </location>
</feature>
<proteinExistence type="predicted"/>
<evidence type="ECO:0000256" key="1">
    <source>
        <dbReference type="ARBA" id="ARBA00004651"/>
    </source>
</evidence>
<keyword evidence="3" id="KW-0547">Nucleotide-binding</keyword>
<dbReference type="PROSITE" id="PS50893">
    <property type="entry name" value="ABC_TRANSPORTER_2"/>
    <property type="match status" value="1"/>
</dbReference>
<dbReference type="GO" id="GO:0016887">
    <property type="term" value="F:ATP hydrolysis activity"/>
    <property type="evidence" value="ECO:0007669"/>
    <property type="project" value="InterPro"/>
</dbReference>
<evidence type="ECO:0000313" key="10">
    <source>
        <dbReference type="EMBL" id="OGD55762.1"/>
    </source>
</evidence>
<reference evidence="10 11" key="1">
    <citation type="journal article" date="2016" name="Nat. Commun.">
        <title>Thousands of microbial genomes shed light on interconnected biogeochemical processes in an aquifer system.</title>
        <authorList>
            <person name="Anantharaman K."/>
            <person name="Brown C.T."/>
            <person name="Hug L.A."/>
            <person name="Sharon I."/>
            <person name="Castelle C.J."/>
            <person name="Probst A.J."/>
            <person name="Thomas B.C."/>
            <person name="Singh A."/>
            <person name="Wilkins M.J."/>
            <person name="Karaoz U."/>
            <person name="Brodie E.L."/>
            <person name="Williams K.H."/>
            <person name="Hubbard S.S."/>
            <person name="Banfield J.F."/>
        </authorList>
    </citation>
    <scope>NUCLEOTIDE SEQUENCE [LARGE SCALE GENOMIC DNA]</scope>
</reference>
<evidence type="ECO:0000256" key="5">
    <source>
        <dbReference type="ARBA" id="ARBA00022989"/>
    </source>
</evidence>
<organism evidence="10 11">
    <name type="scientific">Candidatus Beckwithbacteria bacterium RIFCSPHIGHO2_12_FULL_47_17</name>
    <dbReference type="NCBI Taxonomy" id="1797460"/>
    <lineage>
        <taxon>Bacteria</taxon>
        <taxon>Candidatus Beckwithiibacteriota</taxon>
    </lineage>
</organism>
<keyword evidence="6 7" id="KW-0472">Membrane</keyword>
<dbReference type="SMART" id="SM00382">
    <property type="entry name" value="AAA"/>
    <property type="match status" value="1"/>
</dbReference>
<dbReference type="PANTHER" id="PTHR24221">
    <property type="entry name" value="ATP-BINDING CASSETTE SUB-FAMILY B"/>
    <property type="match status" value="1"/>
</dbReference>
<gene>
    <name evidence="10" type="ORF">A3E73_03260</name>
</gene>
<keyword evidence="2 7" id="KW-0812">Transmembrane</keyword>
<dbReference type="InterPro" id="IPR017871">
    <property type="entry name" value="ABC_transporter-like_CS"/>
</dbReference>
<dbReference type="InterPro" id="IPR039421">
    <property type="entry name" value="Type_1_exporter"/>
</dbReference>
<dbReference type="Pfam" id="PF00664">
    <property type="entry name" value="ABC_membrane"/>
    <property type="match status" value="1"/>
</dbReference>
<dbReference type="Gene3D" id="3.40.50.300">
    <property type="entry name" value="P-loop containing nucleotide triphosphate hydrolases"/>
    <property type="match status" value="1"/>
</dbReference>
<dbReference type="SUPFAM" id="SSF52540">
    <property type="entry name" value="P-loop containing nucleoside triphosphate hydrolases"/>
    <property type="match status" value="1"/>
</dbReference>
<dbReference type="Proteomes" id="UP000176791">
    <property type="component" value="Unassembled WGS sequence"/>
</dbReference>
<dbReference type="GO" id="GO:0034040">
    <property type="term" value="F:ATPase-coupled lipid transmembrane transporter activity"/>
    <property type="evidence" value="ECO:0007669"/>
    <property type="project" value="TreeGrafter"/>
</dbReference>
<dbReference type="Gene3D" id="1.20.1560.10">
    <property type="entry name" value="ABC transporter type 1, transmembrane domain"/>
    <property type="match status" value="1"/>
</dbReference>
<dbReference type="InterPro" id="IPR027417">
    <property type="entry name" value="P-loop_NTPase"/>
</dbReference>
<dbReference type="AlphaFoldDB" id="A0A1F5DKS5"/>
<dbReference type="Pfam" id="PF00005">
    <property type="entry name" value="ABC_tran"/>
    <property type="match status" value="1"/>
</dbReference>
<dbReference type="EMBL" id="MEZN01000035">
    <property type="protein sequence ID" value="OGD55762.1"/>
    <property type="molecule type" value="Genomic_DNA"/>
</dbReference>
<evidence type="ECO:0000259" key="9">
    <source>
        <dbReference type="PROSITE" id="PS50929"/>
    </source>
</evidence>
<evidence type="ECO:0000256" key="7">
    <source>
        <dbReference type="SAM" id="Phobius"/>
    </source>
</evidence>
<keyword evidence="5 7" id="KW-1133">Transmembrane helix</keyword>
<dbReference type="CDD" id="cd07346">
    <property type="entry name" value="ABC_6TM_exporters"/>
    <property type="match status" value="1"/>
</dbReference>
<dbReference type="FunFam" id="3.40.50.300:FF:000218">
    <property type="entry name" value="Multidrug ABC transporter ATP-binding protein"/>
    <property type="match status" value="1"/>
</dbReference>